<keyword evidence="2" id="KW-0732">Signal</keyword>
<reference evidence="3 4" key="1">
    <citation type="submission" date="2018-02" db="EMBL/GenBank/DDBJ databases">
        <title>The genomes of Aspergillus section Nigri reveals drivers in fungal speciation.</title>
        <authorList>
            <consortium name="DOE Joint Genome Institute"/>
            <person name="Vesth T.C."/>
            <person name="Nybo J."/>
            <person name="Theobald S."/>
            <person name="Brandl J."/>
            <person name="Frisvad J.C."/>
            <person name="Nielsen K.F."/>
            <person name="Lyhne E.K."/>
            <person name="Kogle M.E."/>
            <person name="Kuo A."/>
            <person name="Riley R."/>
            <person name="Clum A."/>
            <person name="Nolan M."/>
            <person name="Lipzen A."/>
            <person name="Salamov A."/>
            <person name="Henrissat B."/>
            <person name="Wiebenga A."/>
            <person name="De vries R.P."/>
            <person name="Grigoriev I.V."/>
            <person name="Mortensen U.H."/>
            <person name="Andersen M.R."/>
            <person name="Baker S.E."/>
        </authorList>
    </citation>
    <scope>NUCLEOTIDE SEQUENCE [LARGE SCALE GENOMIC DNA]</scope>
    <source>
        <strain evidence="3 4">CBS 121593</strain>
    </source>
</reference>
<evidence type="ECO:0000313" key="4">
    <source>
        <dbReference type="Proteomes" id="UP000249402"/>
    </source>
</evidence>
<feature type="chain" id="PRO_5017253800" evidence="2">
    <location>
        <begin position="21"/>
        <end position="145"/>
    </location>
</feature>
<evidence type="ECO:0000256" key="1">
    <source>
        <dbReference type="SAM" id="MobiDB-lite"/>
    </source>
</evidence>
<name>A0A395GNZ2_9EURO</name>
<dbReference type="AlphaFoldDB" id="A0A395GNZ2"/>
<gene>
    <name evidence="3" type="ORF">BO80DRAFT_217032</name>
</gene>
<dbReference type="GeneID" id="37219223"/>
<sequence>MAFLIHLYLIPSQLWSWTRLAPGSYHPRTSILCPSLPACFRWDSHRHTQPLSPTATAPRDGICCAAPDEASPGEISSVRAWQLGIEHLAAADRGMPEAATWTFLGQAQPGRDGTIRYGTGGDHETAAAGDRPAQAGLDSGLHFSS</sequence>
<organism evidence="3 4">
    <name type="scientific">Aspergillus ibericus CBS 121593</name>
    <dbReference type="NCBI Taxonomy" id="1448316"/>
    <lineage>
        <taxon>Eukaryota</taxon>
        <taxon>Fungi</taxon>
        <taxon>Dikarya</taxon>
        <taxon>Ascomycota</taxon>
        <taxon>Pezizomycotina</taxon>
        <taxon>Eurotiomycetes</taxon>
        <taxon>Eurotiomycetidae</taxon>
        <taxon>Eurotiales</taxon>
        <taxon>Aspergillaceae</taxon>
        <taxon>Aspergillus</taxon>
        <taxon>Aspergillus subgen. Circumdati</taxon>
    </lineage>
</organism>
<dbReference type="VEuPathDB" id="FungiDB:BO80DRAFT_217032"/>
<dbReference type="EMBL" id="KZ824471">
    <property type="protein sequence ID" value="RAK96678.1"/>
    <property type="molecule type" value="Genomic_DNA"/>
</dbReference>
<feature type="signal peptide" evidence="2">
    <location>
        <begin position="1"/>
        <end position="20"/>
    </location>
</feature>
<evidence type="ECO:0000313" key="3">
    <source>
        <dbReference type="EMBL" id="RAK96678.1"/>
    </source>
</evidence>
<feature type="region of interest" description="Disordered" evidence="1">
    <location>
        <begin position="112"/>
        <end position="145"/>
    </location>
</feature>
<proteinExistence type="predicted"/>
<dbReference type="Proteomes" id="UP000249402">
    <property type="component" value="Unassembled WGS sequence"/>
</dbReference>
<accession>A0A395GNZ2</accession>
<protein>
    <submittedName>
        <fullName evidence="3">Uncharacterized protein</fullName>
    </submittedName>
</protein>
<evidence type="ECO:0000256" key="2">
    <source>
        <dbReference type="SAM" id="SignalP"/>
    </source>
</evidence>
<dbReference type="RefSeq" id="XP_025571006.1">
    <property type="nucleotide sequence ID" value="XM_025714358.1"/>
</dbReference>
<keyword evidence="4" id="KW-1185">Reference proteome</keyword>